<feature type="compositionally biased region" description="Polar residues" evidence="5">
    <location>
        <begin position="862"/>
        <end position="881"/>
    </location>
</feature>
<dbReference type="InterPro" id="IPR027417">
    <property type="entry name" value="P-loop_NTPase"/>
</dbReference>
<dbReference type="GO" id="GO:0003723">
    <property type="term" value="F:RNA binding"/>
    <property type="evidence" value="ECO:0007669"/>
    <property type="project" value="TreeGrafter"/>
</dbReference>
<feature type="compositionally biased region" description="Polar residues" evidence="5">
    <location>
        <begin position="86"/>
        <end position="96"/>
    </location>
</feature>
<evidence type="ECO:0000313" key="7">
    <source>
        <dbReference type="EMBL" id="PIO31356.1"/>
    </source>
</evidence>
<feature type="region of interest" description="Disordered" evidence="5">
    <location>
        <begin position="539"/>
        <end position="909"/>
    </location>
</feature>
<dbReference type="GO" id="GO:0005634">
    <property type="term" value="C:nucleus"/>
    <property type="evidence" value="ECO:0007669"/>
    <property type="project" value="UniProtKB-SubCell"/>
</dbReference>
<dbReference type="PANTHER" id="PTHR12381:SF41">
    <property type="entry name" value="HETEROGENEOUS NUCLEAR RIBONUCLEOPROTEIN U-LIKE PROTEIN 1"/>
    <property type="match status" value="1"/>
</dbReference>
<feature type="compositionally biased region" description="Basic and acidic residues" evidence="5">
    <location>
        <begin position="567"/>
        <end position="578"/>
    </location>
</feature>
<feature type="compositionally biased region" description="Low complexity" evidence="5">
    <location>
        <begin position="882"/>
        <end position="903"/>
    </location>
</feature>
<evidence type="ECO:0000256" key="4">
    <source>
        <dbReference type="ARBA" id="ARBA00023242"/>
    </source>
</evidence>
<dbReference type="InterPro" id="IPR013320">
    <property type="entry name" value="ConA-like_dom_sf"/>
</dbReference>
<dbReference type="Pfam" id="PF00622">
    <property type="entry name" value="SPRY"/>
    <property type="match status" value="1"/>
</dbReference>
<dbReference type="Gene3D" id="3.40.50.300">
    <property type="entry name" value="P-loop containing nucleotide triphosphate hydrolases"/>
    <property type="match status" value="1"/>
</dbReference>
<keyword evidence="3" id="KW-0597">Phosphoprotein</keyword>
<feature type="compositionally biased region" description="Gly residues" evidence="5">
    <location>
        <begin position="581"/>
        <end position="604"/>
    </location>
</feature>
<dbReference type="GO" id="GO:0000380">
    <property type="term" value="P:alternative mRNA splicing, via spliceosome"/>
    <property type="evidence" value="ECO:0007669"/>
    <property type="project" value="TreeGrafter"/>
</dbReference>
<accession>A0A2G9RTW7</accession>
<feature type="compositionally biased region" description="Basic and acidic residues" evidence="5">
    <location>
        <begin position="100"/>
        <end position="118"/>
    </location>
</feature>
<feature type="compositionally biased region" description="Gly residues" evidence="5">
    <location>
        <begin position="678"/>
        <end position="752"/>
    </location>
</feature>
<feature type="compositionally biased region" description="Basic and acidic residues" evidence="5">
    <location>
        <begin position="43"/>
        <end position="61"/>
    </location>
</feature>
<sequence length="909" mass="97201">MGDHYHRGGYPPGPPRDFRRDDRYFGHGSDNYGPPGGGFPPHSRLDPIKQERDQFYDRRPLDPGPPMHSLKTEFKQEEPDPGYRSPNASGPPQSLLNRKRPFEEKGKGFYEHRDDRSRARSPQGRGGDDEDEPFDESVVVLDNYNSDLHFKLSKDRITGFPLTMQGFAYLWSGARATHGVSRGRVCFEMKVKEEIAVGDLPSNEPDPHVVRVGWSLDSCSTQLGEEPFSYGYGGTAKKSLNSKFENYGETFGENDVIGCFIVRVYIPIDLIWLLHDFETRGDIEISFSKNGRHLGTAFRLARNTIGSQGLFPHILVKNCCVEFNFGQRVDPFCSIPPGFTFIQHVPPFELIRGTPAPKNKGECEIVMMVGLPGAGKTTWAMKHAAEHPEKKYNILGTNAIMEKMRVMGLRRQRNYAGRWDVLIQQATKCLNQLIQIASRRKRNYILDQTNVYGTAQRRKMRPFEGFQRKAVIICPTDADLLDRIVKRTDEEGKDVPDSAVLEMKANFSLPEAGDFLDEVIYIEMQKEEAEQLVREYNIEGKKAGPPPEKKFRGRGGGPPGGGGGRGEGGREEFQRFDNRGPPGGTRGGFSGRGGGSGGPGYRGGGGERGRGFGRGENSQSRWSGGSQDNGSEHRGGFGHNSQQNYSPGGNQGSSYGGGGHSSLSQNAPSSYGQQSSYGQGGYGHSGGSGYSQGGSYGQGGGSGGGYSQGAPSGGGSSQGSGTGGYMQGGGSSGGYGGGSYDQSSGGGYGQGSGSSSSYNQGSGSYSQGSGGSYGQGSGSGGGYGQGSSGGYSQGSGGGYTQSSGSGYGSQSYNSSSQSYGGSQSLNQGYSQTAPPSSTSSHSSYNQGSYSQPYQQSYGGGQPWNQYSSQGQAQNPSQSQTPGQGQWSQYNYGSGSSGGYDQSGRYGGTQ</sequence>
<protein>
    <recommendedName>
        <fullName evidence="6">B30.2/SPRY domain-containing protein</fullName>
    </recommendedName>
</protein>
<dbReference type="InterPro" id="IPR001870">
    <property type="entry name" value="B30.2/SPRY"/>
</dbReference>
<dbReference type="SUPFAM" id="SSF49899">
    <property type="entry name" value="Concanavalin A-like lectins/glucanases"/>
    <property type="match status" value="1"/>
</dbReference>
<feature type="compositionally biased region" description="Low complexity" evidence="5">
    <location>
        <begin position="661"/>
        <end position="677"/>
    </location>
</feature>
<organism evidence="7">
    <name type="scientific">Aquarana catesbeiana</name>
    <name type="common">American bullfrog</name>
    <name type="synonym">Rana catesbeiana</name>
    <dbReference type="NCBI Taxonomy" id="8400"/>
    <lineage>
        <taxon>Eukaryota</taxon>
        <taxon>Metazoa</taxon>
        <taxon>Chordata</taxon>
        <taxon>Craniata</taxon>
        <taxon>Vertebrata</taxon>
        <taxon>Euteleostomi</taxon>
        <taxon>Amphibia</taxon>
        <taxon>Batrachia</taxon>
        <taxon>Anura</taxon>
        <taxon>Neobatrachia</taxon>
        <taxon>Ranoidea</taxon>
        <taxon>Ranidae</taxon>
        <taxon>Aquarana</taxon>
    </lineage>
</organism>
<evidence type="ECO:0000256" key="3">
    <source>
        <dbReference type="ARBA" id="ARBA00022553"/>
    </source>
</evidence>
<gene>
    <name evidence="7" type="ORF">AB205_0100560</name>
</gene>
<dbReference type="SMART" id="SM00449">
    <property type="entry name" value="SPRY"/>
    <property type="match status" value="1"/>
</dbReference>
<keyword evidence="2" id="KW-0488">Methylation</keyword>
<dbReference type="OrthoDB" id="445357at2759"/>
<dbReference type="CDD" id="cd12884">
    <property type="entry name" value="SPRY_hnRNP"/>
    <property type="match status" value="1"/>
</dbReference>
<reference evidence="7" key="1">
    <citation type="submission" date="2017-08" db="EMBL/GenBank/DDBJ databases">
        <title>Assembly of the North American Bullfrog Genome.</title>
        <authorList>
            <person name="Warren R.L."/>
            <person name="Vandervalk B.P."/>
            <person name="Kucuk E."/>
            <person name="Birol I."/>
            <person name="Helbing C."/>
            <person name="Pandoh P."/>
            <person name="Behsaz B."/>
            <person name="Mohamadi H."/>
            <person name="Chu J."/>
            <person name="Jackman S."/>
            <person name="Hammond S.A."/>
            <person name="Veldhoen N."/>
            <person name="Kirk H."/>
            <person name="Zhao Y."/>
            <person name="Coope R."/>
            <person name="Pleasance S."/>
            <person name="Moore R."/>
            <person name="Holt R."/>
        </authorList>
    </citation>
    <scope>NUCLEOTIDE SEQUENCE</scope>
    <source>
        <strain evidence="7">Bruno</strain>
        <tissue evidence="7">Liver</tissue>
    </source>
</reference>
<dbReference type="PROSITE" id="PS50188">
    <property type="entry name" value="B302_SPRY"/>
    <property type="match status" value="1"/>
</dbReference>
<evidence type="ECO:0000256" key="1">
    <source>
        <dbReference type="ARBA" id="ARBA00004123"/>
    </source>
</evidence>
<dbReference type="SUPFAM" id="SSF52540">
    <property type="entry name" value="P-loop containing nucleoside triphosphate hydrolases"/>
    <property type="match status" value="1"/>
</dbReference>
<feature type="compositionally biased region" description="Low complexity" evidence="5">
    <location>
        <begin position="753"/>
        <end position="767"/>
    </location>
</feature>
<dbReference type="Pfam" id="PF13671">
    <property type="entry name" value="AAA_33"/>
    <property type="match status" value="1"/>
</dbReference>
<keyword evidence="4" id="KW-0539">Nucleus</keyword>
<feature type="compositionally biased region" description="Gly residues" evidence="5">
    <location>
        <begin position="649"/>
        <end position="660"/>
    </location>
</feature>
<dbReference type="PANTHER" id="PTHR12381">
    <property type="entry name" value="HETEROGENEOUS NUCLEAR RIBONUCLEOPROTEIN U FAMILY MEMBER"/>
    <property type="match status" value="1"/>
</dbReference>
<feature type="domain" description="B30.2/SPRY" evidence="6">
    <location>
        <begin position="119"/>
        <end position="330"/>
    </location>
</feature>
<feature type="compositionally biased region" description="Basic and acidic residues" evidence="5">
    <location>
        <begin position="16"/>
        <end position="25"/>
    </location>
</feature>
<dbReference type="InterPro" id="IPR043136">
    <property type="entry name" value="B30.2/SPRY_sf"/>
</dbReference>
<dbReference type="FunFam" id="3.40.50.300:FF:000355">
    <property type="entry name" value="Heterogeneous nuclear ribonucleoprotein U-like 1, isoform CRA_a"/>
    <property type="match status" value="1"/>
</dbReference>
<evidence type="ECO:0000256" key="2">
    <source>
        <dbReference type="ARBA" id="ARBA00022481"/>
    </source>
</evidence>
<feature type="compositionally biased region" description="Polar residues" evidence="5">
    <location>
        <begin position="617"/>
        <end position="629"/>
    </location>
</feature>
<dbReference type="EMBL" id="KV933383">
    <property type="protein sequence ID" value="PIO31356.1"/>
    <property type="molecule type" value="Genomic_DNA"/>
</dbReference>
<feature type="region of interest" description="Disordered" evidence="5">
    <location>
        <begin position="1"/>
        <end position="133"/>
    </location>
</feature>
<evidence type="ECO:0000256" key="5">
    <source>
        <dbReference type="SAM" id="MobiDB-lite"/>
    </source>
</evidence>
<evidence type="ECO:0000259" key="6">
    <source>
        <dbReference type="PROSITE" id="PS50188"/>
    </source>
</evidence>
<dbReference type="Gene3D" id="2.60.120.920">
    <property type="match status" value="1"/>
</dbReference>
<dbReference type="InterPro" id="IPR003877">
    <property type="entry name" value="SPRY_dom"/>
</dbReference>
<feature type="compositionally biased region" description="Basic and acidic residues" evidence="5">
    <location>
        <begin position="539"/>
        <end position="550"/>
    </location>
</feature>
<dbReference type="AlphaFoldDB" id="A0A2G9RTW7"/>
<comment type="subcellular location">
    <subcellularLocation>
        <location evidence="1">Nucleus</location>
    </subcellularLocation>
</comment>
<feature type="compositionally biased region" description="Low complexity" evidence="5">
    <location>
        <begin position="800"/>
        <end position="856"/>
    </location>
</feature>
<proteinExistence type="predicted"/>
<feature type="compositionally biased region" description="Gly residues" evidence="5">
    <location>
        <begin position="768"/>
        <end position="799"/>
    </location>
</feature>
<dbReference type="FunFam" id="2.60.120.920:FF:000006">
    <property type="entry name" value="heterogeneous nuclear ribonucleoprotein U isoform X1"/>
    <property type="match status" value="1"/>
</dbReference>
<name>A0A2G9RTW7_AQUCT</name>
<feature type="compositionally biased region" description="Gly residues" evidence="5">
    <location>
        <begin position="554"/>
        <end position="566"/>
    </location>
</feature>
<dbReference type="InterPro" id="IPR035778">
    <property type="entry name" value="SPRY_hnRNP_U"/>
</dbReference>